<evidence type="ECO:0000313" key="3">
    <source>
        <dbReference type="Proteomes" id="UP000266723"/>
    </source>
</evidence>
<feature type="compositionally biased region" description="Basic and acidic residues" evidence="1">
    <location>
        <begin position="11"/>
        <end position="22"/>
    </location>
</feature>
<dbReference type="Proteomes" id="UP000266723">
    <property type="component" value="Unassembled WGS sequence"/>
</dbReference>
<dbReference type="EMBL" id="QGKV02000299">
    <property type="protein sequence ID" value="KAF3592607.1"/>
    <property type="molecule type" value="Genomic_DNA"/>
</dbReference>
<evidence type="ECO:0000313" key="2">
    <source>
        <dbReference type="EMBL" id="KAF3592607.1"/>
    </source>
</evidence>
<proteinExistence type="predicted"/>
<organism evidence="2 3">
    <name type="scientific">Brassica cretica</name>
    <name type="common">Mustard</name>
    <dbReference type="NCBI Taxonomy" id="69181"/>
    <lineage>
        <taxon>Eukaryota</taxon>
        <taxon>Viridiplantae</taxon>
        <taxon>Streptophyta</taxon>
        <taxon>Embryophyta</taxon>
        <taxon>Tracheophyta</taxon>
        <taxon>Spermatophyta</taxon>
        <taxon>Magnoliopsida</taxon>
        <taxon>eudicotyledons</taxon>
        <taxon>Gunneridae</taxon>
        <taxon>Pentapetalae</taxon>
        <taxon>rosids</taxon>
        <taxon>malvids</taxon>
        <taxon>Brassicales</taxon>
        <taxon>Brassicaceae</taxon>
        <taxon>Brassiceae</taxon>
        <taxon>Brassica</taxon>
    </lineage>
</organism>
<comment type="caution">
    <text evidence="2">The sequence shown here is derived from an EMBL/GenBank/DDBJ whole genome shotgun (WGS) entry which is preliminary data.</text>
</comment>
<gene>
    <name evidence="2" type="ORF">DY000_02022135</name>
</gene>
<protein>
    <submittedName>
        <fullName evidence="2">Uncharacterized protein</fullName>
    </submittedName>
</protein>
<name>A0ABQ7E6F5_BRACR</name>
<evidence type="ECO:0000256" key="1">
    <source>
        <dbReference type="SAM" id="MobiDB-lite"/>
    </source>
</evidence>
<accession>A0ABQ7E6F5</accession>
<feature type="region of interest" description="Disordered" evidence="1">
    <location>
        <begin position="1"/>
        <end position="22"/>
    </location>
</feature>
<sequence length="150" mass="17091">MEQVSQGIEEQTWRERETEKSRDVIAGEEQICHEVGNEASQCLITSRRREAEEERRRYNAYAMLCDDCLVIDFGAPRASLTGLLSKCSPLLPFSFQVRLILVGFCQRRPGILKTHCLGLVAEDKCHDIADHFSYAGSGCHKWYQRPGKTL</sequence>
<keyword evidence="3" id="KW-1185">Reference proteome</keyword>
<reference evidence="2 3" key="1">
    <citation type="journal article" date="2020" name="BMC Genomics">
        <title>Intraspecific diversification of the crop wild relative Brassica cretica Lam. using demographic model selection.</title>
        <authorList>
            <person name="Kioukis A."/>
            <person name="Michalopoulou V.A."/>
            <person name="Briers L."/>
            <person name="Pirintsos S."/>
            <person name="Studholme D.J."/>
            <person name="Pavlidis P."/>
            <person name="Sarris P.F."/>
        </authorList>
    </citation>
    <scope>NUCLEOTIDE SEQUENCE [LARGE SCALE GENOMIC DNA]</scope>
    <source>
        <strain evidence="3">cv. PFS-1207/04</strain>
    </source>
</reference>